<organism evidence="1">
    <name type="scientific">Arundo donax</name>
    <name type="common">Giant reed</name>
    <name type="synonym">Donax arundinaceus</name>
    <dbReference type="NCBI Taxonomy" id="35708"/>
    <lineage>
        <taxon>Eukaryota</taxon>
        <taxon>Viridiplantae</taxon>
        <taxon>Streptophyta</taxon>
        <taxon>Embryophyta</taxon>
        <taxon>Tracheophyta</taxon>
        <taxon>Spermatophyta</taxon>
        <taxon>Magnoliopsida</taxon>
        <taxon>Liliopsida</taxon>
        <taxon>Poales</taxon>
        <taxon>Poaceae</taxon>
        <taxon>PACMAD clade</taxon>
        <taxon>Arundinoideae</taxon>
        <taxon>Arundineae</taxon>
        <taxon>Arundo</taxon>
    </lineage>
</organism>
<reference evidence="1" key="1">
    <citation type="submission" date="2014-09" db="EMBL/GenBank/DDBJ databases">
        <authorList>
            <person name="Magalhaes I.L.F."/>
            <person name="Oliveira U."/>
            <person name="Santos F.R."/>
            <person name="Vidigal T.H.D.A."/>
            <person name="Brescovit A.D."/>
            <person name="Santos A.J."/>
        </authorList>
    </citation>
    <scope>NUCLEOTIDE SEQUENCE</scope>
    <source>
        <tissue evidence="1">Shoot tissue taken approximately 20 cm above the soil surface</tissue>
    </source>
</reference>
<dbReference type="EMBL" id="GBRH01236638">
    <property type="protein sequence ID" value="JAD61257.1"/>
    <property type="molecule type" value="Transcribed_RNA"/>
</dbReference>
<accession>A0A0A9BPQ6</accession>
<name>A0A0A9BPQ6_ARUDO</name>
<dbReference type="AlphaFoldDB" id="A0A0A9BPQ6"/>
<evidence type="ECO:0000313" key="1">
    <source>
        <dbReference type="EMBL" id="JAD61257.1"/>
    </source>
</evidence>
<protein>
    <submittedName>
        <fullName evidence="1">Uncharacterized protein</fullName>
    </submittedName>
</protein>
<proteinExistence type="predicted"/>
<reference evidence="1" key="2">
    <citation type="journal article" date="2015" name="Data Brief">
        <title>Shoot transcriptome of the giant reed, Arundo donax.</title>
        <authorList>
            <person name="Barrero R.A."/>
            <person name="Guerrero F.D."/>
            <person name="Moolhuijzen P."/>
            <person name="Goolsby J.A."/>
            <person name="Tidwell J."/>
            <person name="Bellgard S.E."/>
            <person name="Bellgard M.I."/>
        </authorList>
    </citation>
    <scope>NUCLEOTIDE SEQUENCE</scope>
    <source>
        <tissue evidence="1">Shoot tissue taken approximately 20 cm above the soil surface</tissue>
    </source>
</reference>
<sequence>MLLIRVRVSRLGYSGRVCLCYLLNSYNQKWNRCFQQT</sequence>